<gene>
    <name evidence="7" type="ORF">A1O9_09956</name>
</gene>
<dbReference type="EMBL" id="AMGV01000011">
    <property type="protein sequence ID" value="KEF54161.1"/>
    <property type="molecule type" value="Genomic_DNA"/>
</dbReference>
<dbReference type="GO" id="GO:0016020">
    <property type="term" value="C:membrane"/>
    <property type="evidence" value="ECO:0007669"/>
    <property type="project" value="UniProtKB-SubCell"/>
</dbReference>
<sequence length="318" mass="34417">MQAPPQESIDYKMEKDMDLCIKAVDTVQSNIEAHSEPLEHTSTKQGLKSRHAQMIALGGTIGTGLFSTTQCGIMIVMVVIVALNTLPVLFYGEPEFRFASIMVFGILGLLIMAFIFVLGGGANHQRLGFHYWNNPASIHDELVTGASGKLCAFLGTTIFSMYAFPFAPELLVVTEGEMESPRRNLPVAGKPYFRRLVIFYVLGVVAISVIVPSDDPKLLNGGAGAVSLLRAVAIKNAGISGFDSVVNAIILTSSPGNSCLYMAGRALYSMAAAGSAQKVFMRCNNQEYLIMQWLPVPLSVCYHISTRRALKRQSSSGL</sequence>
<feature type="transmembrane region" description="Helical" evidence="5">
    <location>
        <begin position="192"/>
        <end position="211"/>
    </location>
</feature>
<comment type="caution">
    <text evidence="7">The sequence shown here is derived from an EMBL/GenBank/DDBJ whole genome shotgun (WGS) entry which is preliminary data.</text>
</comment>
<keyword evidence="3 5" id="KW-1133">Transmembrane helix</keyword>
<dbReference type="STRING" id="1182545.A0A072P2U4"/>
<dbReference type="PANTHER" id="PTHR43341:SF38">
    <property type="entry name" value="PROLINE TRANSPORTER (EUROFUNG)"/>
    <property type="match status" value="1"/>
</dbReference>
<dbReference type="GO" id="GO:0015171">
    <property type="term" value="F:amino acid transmembrane transporter activity"/>
    <property type="evidence" value="ECO:0007669"/>
    <property type="project" value="TreeGrafter"/>
</dbReference>
<organism evidence="7 8">
    <name type="scientific">Exophiala aquamarina CBS 119918</name>
    <dbReference type="NCBI Taxonomy" id="1182545"/>
    <lineage>
        <taxon>Eukaryota</taxon>
        <taxon>Fungi</taxon>
        <taxon>Dikarya</taxon>
        <taxon>Ascomycota</taxon>
        <taxon>Pezizomycotina</taxon>
        <taxon>Eurotiomycetes</taxon>
        <taxon>Chaetothyriomycetidae</taxon>
        <taxon>Chaetothyriales</taxon>
        <taxon>Herpotrichiellaceae</taxon>
        <taxon>Exophiala</taxon>
    </lineage>
</organism>
<dbReference type="Pfam" id="PF00324">
    <property type="entry name" value="AA_permease"/>
    <property type="match status" value="1"/>
</dbReference>
<dbReference type="GeneID" id="25284864"/>
<evidence type="ECO:0000256" key="5">
    <source>
        <dbReference type="SAM" id="Phobius"/>
    </source>
</evidence>
<keyword evidence="2 5" id="KW-0812">Transmembrane</keyword>
<dbReference type="InterPro" id="IPR004841">
    <property type="entry name" value="AA-permease/SLC12A_dom"/>
</dbReference>
<dbReference type="PANTHER" id="PTHR43341">
    <property type="entry name" value="AMINO ACID PERMEASE"/>
    <property type="match status" value="1"/>
</dbReference>
<evidence type="ECO:0000256" key="4">
    <source>
        <dbReference type="ARBA" id="ARBA00023136"/>
    </source>
</evidence>
<dbReference type="Proteomes" id="UP000027920">
    <property type="component" value="Unassembled WGS sequence"/>
</dbReference>
<accession>A0A072P2U4</accession>
<evidence type="ECO:0000256" key="2">
    <source>
        <dbReference type="ARBA" id="ARBA00022692"/>
    </source>
</evidence>
<reference evidence="7 8" key="1">
    <citation type="submission" date="2013-03" db="EMBL/GenBank/DDBJ databases">
        <title>The Genome Sequence of Exophiala aquamarina CBS 119918.</title>
        <authorList>
            <consortium name="The Broad Institute Genomics Platform"/>
            <person name="Cuomo C."/>
            <person name="de Hoog S."/>
            <person name="Gorbushina A."/>
            <person name="Walker B."/>
            <person name="Young S.K."/>
            <person name="Zeng Q."/>
            <person name="Gargeya S."/>
            <person name="Fitzgerald M."/>
            <person name="Haas B."/>
            <person name="Abouelleil A."/>
            <person name="Allen A.W."/>
            <person name="Alvarado L."/>
            <person name="Arachchi H.M."/>
            <person name="Berlin A.M."/>
            <person name="Chapman S.B."/>
            <person name="Gainer-Dewar J."/>
            <person name="Goldberg J."/>
            <person name="Griggs A."/>
            <person name="Gujja S."/>
            <person name="Hansen M."/>
            <person name="Howarth C."/>
            <person name="Imamovic A."/>
            <person name="Ireland A."/>
            <person name="Larimer J."/>
            <person name="McCowan C."/>
            <person name="Murphy C."/>
            <person name="Pearson M."/>
            <person name="Poon T.W."/>
            <person name="Priest M."/>
            <person name="Roberts A."/>
            <person name="Saif S."/>
            <person name="Shea T."/>
            <person name="Sisk P."/>
            <person name="Sykes S."/>
            <person name="Wortman J."/>
            <person name="Nusbaum C."/>
            <person name="Birren B."/>
        </authorList>
    </citation>
    <scope>NUCLEOTIDE SEQUENCE [LARGE SCALE GENOMIC DNA]</scope>
    <source>
        <strain evidence="7 8">CBS 119918</strain>
    </source>
</reference>
<dbReference type="Gene3D" id="1.20.1740.10">
    <property type="entry name" value="Amino acid/polyamine transporter I"/>
    <property type="match status" value="1"/>
</dbReference>
<protein>
    <submittedName>
        <fullName evidence="7">AAT family amino acid transporter</fullName>
    </submittedName>
</protein>
<evidence type="ECO:0000313" key="8">
    <source>
        <dbReference type="Proteomes" id="UP000027920"/>
    </source>
</evidence>
<dbReference type="HOGENOM" id="CLU_874454_0_0_1"/>
<feature type="transmembrane region" description="Helical" evidence="5">
    <location>
        <begin position="96"/>
        <end position="118"/>
    </location>
</feature>
<proteinExistence type="predicted"/>
<feature type="domain" description="Amino acid permease/ SLC12A" evidence="6">
    <location>
        <begin position="73"/>
        <end position="284"/>
    </location>
</feature>
<name>A0A072P2U4_9EURO</name>
<feature type="transmembrane region" description="Helical" evidence="5">
    <location>
        <begin position="54"/>
        <end position="84"/>
    </location>
</feature>
<dbReference type="AlphaFoldDB" id="A0A072P2U4"/>
<dbReference type="InterPro" id="IPR050524">
    <property type="entry name" value="APC_YAT"/>
</dbReference>
<evidence type="ECO:0000259" key="6">
    <source>
        <dbReference type="Pfam" id="PF00324"/>
    </source>
</evidence>
<evidence type="ECO:0000313" key="7">
    <source>
        <dbReference type="EMBL" id="KEF54161.1"/>
    </source>
</evidence>
<dbReference type="VEuPathDB" id="FungiDB:A1O9_09956"/>
<dbReference type="OrthoDB" id="3900342at2759"/>
<keyword evidence="8" id="KW-1185">Reference proteome</keyword>
<evidence type="ECO:0000256" key="3">
    <source>
        <dbReference type="ARBA" id="ARBA00022989"/>
    </source>
</evidence>
<evidence type="ECO:0000256" key="1">
    <source>
        <dbReference type="ARBA" id="ARBA00004141"/>
    </source>
</evidence>
<keyword evidence="4 5" id="KW-0472">Membrane</keyword>
<dbReference type="RefSeq" id="XP_013256751.1">
    <property type="nucleotide sequence ID" value="XM_013401297.1"/>
</dbReference>
<comment type="subcellular location">
    <subcellularLocation>
        <location evidence="1">Membrane</location>
        <topology evidence="1">Multi-pass membrane protein</topology>
    </subcellularLocation>
</comment>